<comment type="caution">
    <text evidence="11">The sequence shown here is derived from an EMBL/GenBank/DDBJ whole genome shotgun (WGS) entry which is preliminary data.</text>
</comment>
<reference evidence="11 12" key="1">
    <citation type="submission" date="2013-10" db="EMBL/GenBank/DDBJ databases">
        <title>Salinisphaera halophila YIM 95161 Genome Sequencing.</title>
        <authorList>
            <person name="Lai Q."/>
            <person name="Li C."/>
            <person name="Shao Z."/>
        </authorList>
    </citation>
    <scope>NUCLEOTIDE SEQUENCE [LARGE SCALE GENOMIC DNA]</scope>
    <source>
        <strain evidence="11 12">YIM 95161</strain>
    </source>
</reference>
<name>A0A423PE81_9GAMM</name>
<feature type="domain" description="Polymerase/histidinol phosphatase N-terminal" evidence="10">
    <location>
        <begin position="6"/>
        <end position="73"/>
    </location>
</feature>
<dbReference type="GO" id="GO:0003887">
    <property type="term" value="F:DNA-directed DNA polymerase activity"/>
    <property type="evidence" value="ECO:0007669"/>
    <property type="project" value="UniProtKB-UniRule"/>
</dbReference>
<dbReference type="Pfam" id="PF17657">
    <property type="entry name" value="DNA_pol3_finger"/>
    <property type="match status" value="1"/>
</dbReference>
<dbReference type="GO" id="GO:0008408">
    <property type="term" value="F:3'-5' exonuclease activity"/>
    <property type="evidence" value="ECO:0007669"/>
    <property type="project" value="InterPro"/>
</dbReference>
<dbReference type="Gene3D" id="1.10.150.870">
    <property type="match status" value="1"/>
</dbReference>
<dbReference type="InterPro" id="IPR004805">
    <property type="entry name" value="DnaE2/DnaE/PolC"/>
</dbReference>
<gene>
    <name evidence="9 11" type="primary">dnaE2</name>
    <name evidence="11" type="ORF">SAHL_16075</name>
</gene>
<accession>A0A423PE81</accession>
<keyword evidence="4 9" id="KW-0235">DNA replication</keyword>
<dbReference type="NCBIfam" id="TIGR00594">
    <property type="entry name" value="polc"/>
    <property type="match status" value="1"/>
</dbReference>
<protein>
    <recommendedName>
        <fullName evidence="9">Error-prone DNA polymerase</fullName>
        <ecNumber evidence="9">2.7.7.7</ecNumber>
    </recommendedName>
</protein>
<evidence type="ECO:0000256" key="4">
    <source>
        <dbReference type="ARBA" id="ARBA00022705"/>
    </source>
</evidence>
<dbReference type="EC" id="2.7.7.7" evidence="9"/>
<dbReference type="AlphaFoldDB" id="A0A423PE81"/>
<dbReference type="CDD" id="cd07434">
    <property type="entry name" value="PHP_PolIIIA_DnaE2"/>
    <property type="match status" value="1"/>
</dbReference>
<dbReference type="CDD" id="cd04485">
    <property type="entry name" value="DnaE_OBF"/>
    <property type="match status" value="1"/>
</dbReference>
<evidence type="ECO:0000256" key="6">
    <source>
        <dbReference type="ARBA" id="ARBA00022932"/>
    </source>
</evidence>
<dbReference type="OrthoDB" id="9803237at2"/>
<dbReference type="Pfam" id="PF02811">
    <property type="entry name" value="PHP"/>
    <property type="match status" value="1"/>
</dbReference>
<dbReference type="SUPFAM" id="SSF89550">
    <property type="entry name" value="PHP domain-like"/>
    <property type="match status" value="1"/>
</dbReference>
<keyword evidence="5 9" id="KW-0227">DNA damage</keyword>
<dbReference type="InterPro" id="IPR004013">
    <property type="entry name" value="PHP_dom"/>
</dbReference>
<organism evidence="11 12">
    <name type="scientific">Salinisphaera orenii YIM 95161</name>
    <dbReference type="NCBI Taxonomy" id="1051139"/>
    <lineage>
        <taxon>Bacteria</taxon>
        <taxon>Pseudomonadati</taxon>
        <taxon>Pseudomonadota</taxon>
        <taxon>Gammaproteobacteria</taxon>
        <taxon>Salinisphaerales</taxon>
        <taxon>Salinisphaeraceae</taxon>
        <taxon>Salinisphaera</taxon>
    </lineage>
</organism>
<dbReference type="InterPro" id="IPR040982">
    <property type="entry name" value="DNA_pol3_finger"/>
</dbReference>
<comment type="function">
    <text evidence="9">DNA polymerase involved in damage-induced mutagenesis and translesion synthesis (TLS). It is not the major replicative DNA polymerase.</text>
</comment>
<keyword evidence="3 9" id="KW-0548">Nucleotidyltransferase</keyword>
<dbReference type="Pfam" id="PF07733">
    <property type="entry name" value="DNA_pol3_alpha"/>
    <property type="match status" value="1"/>
</dbReference>
<dbReference type="HAMAP" id="MF_01902">
    <property type="entry name" value="DNApol_error_prone"/>
    <property type="match status" value="1"/>
</dbReference>
<evidence type="ECO:0000313" key="12">
    <source>
        <dbReference type="Proteomes" id="UP000285123"/>
    </source>
</evidence>
<dbReference type="PANTHER" id="PTHR32294:SF4">
    <property type="entry name" value="ERROR-PRONE DNA POLYMERASE"/>
    <property type="match status" value="1"/>
</dbReference>
<evidence type="ECO:0000259" key="10">
    <source>
        <dbReference type="SMART" id="SM00481"/>
    </source>
</evidence>
<evidence type="ECO:0000256" key="7">
    <source>
        <dbReference type="ARBA" id="ARBA00023204"/>
    </source>
</evidence>
<keyword evidence="7 9" id="KW-0234">DNA repair</keyword>
<dbReference type="InterPro" id="IPR003141">
    <property type="entry name" value="Pol/His_phosphatase_N"/>
</dbReference>
<dbReference type="PANTHER" id="PTHR32294">
    <property type="entry name" value="DNA POLYMERASE III SUBUNIT ALPHA"/>
    <property type="match status" value="1"/>
</dbReference>
<dbReference type="Pfam" id="PF14579">
    <property type="entry name" value="HHH_6"/>
    <property type="match status" value="1"/>
</dbReference>
<sequence length="1037" mass="114082">MSATHAELCCLSAFSFQRGASTPEELVARAAALGYEAIALTDEASLAGAVRALQTAEKIGIKLILGARFTCSDGVTLGVLVRNRHGYTRLCQLITTARRRADKGGYRIERADFEAMDLDDCWLIVLPEHDTPPGPALHATLAWLATRYPGTARIALALHRRVRDTAHRDTLAALRAQYGLPLIATGDVHMHSRARRALQDVFTALRHGTTVAAAGTRLAGNGERYLRPVATLHRLYPAAALAAARRVAADCDFSLREIHYDYPAELVPAGETALSHLRRLVERGSARRWPQGPSPRLRRQIEHELALIGEMNYPHYFLTVHDIVAHARSRDILCQGRGSSANSVVCFCLGITEVDPARHELLFERFISRDRDEPPDIDVDFEHERREEVIQYIYRKYGRGRAALAATVIHYRPRSAMRDVGRAMGLSADGIDTLASALSSRSADGTLAAQLAERGIDIGQRSLERILWLVDDLIGFPRHLSQHVGGFVLSDRPLEELVPVENAAMAERTIIQWDKDDLEAVGLLKIDVLALGMLTCIRRCLDLVEASRGVRWTMAEIPGGDTATYDMISAADTVGVFQIESRAQMSMLPRLRPRRFFDLVVEVAIVRPGPIQGGMVHPYLLNRARDPAEIEYPSEALRGVLERTHGVPIFQEQVMKIAMVAADFSAAEADGLRRSMAAWKKKGGLEPWRERLKRGMRDNGYADEFADRIFEQIKGFGSYGFPESHAVSFALLVYVSSYLKCHEPAAFAAALLNSQPMGFYAPAQIVADARRHSVAVRPTDVRHSHVDCSLEAEPGVAAAAGDRPALRLGLRLVRGLAPAAAERIAAARAEAPFQSVADLVQRARLDRRARNALARADALRGLAGHRHSAQWQIAATGVQDDLFAGLDAPEPSVTLAEPREAADIVADYASTGLTLRRHPMALLRDRLRATGVLCAADFNRQADGRNVHVAGIVTMRQRPGSAKGTTFVTLEDETGQVNLIIHARLLARYRVAVVSARLLRVLGVMQRNGPVTHCVARHIIDDTPLLGQLDVRSRDFH</sequence>
<comment type="catalytic activity">
    <reaction evidence="8 9">
        <text>DNA(n) + a 2'-deoxyribonucleoside 5'-triphosphate = DNA(n+1) + diphosphate</text>
        <dbReference type="Rhea" id="RHEA:22508"/>
        <dbReference type="Rhea" id="RHEA-COMP:17339"/>
        <dbReference type="Rhea" id="RHEA-COMP:17340"/>
        <dbReference type="ChEBI" id="CHEBI:33019"/>
        <dbReference type="ChEBI" id="CHEBI:61560"/>
        <dbReference type="ChEBI" id="CHEBI:173112"/>
        <dbReference type="EC" id="2.7.7.7"/>
    </reaction>
</comment>
<comment type="subcellular location">
    <subcellularLocation>
        <location evidence="9">Cytoplasm</location>
    </subcellularLocation>
</comment>
<evidence type="ECO:0000313" key="11">
    <source>
        <dbReference type="EMBL" id="ROO23880.1"/>
    </source>
</evidence>
<dbReference type="Gene3D" id="3.20.20.140">
    <property type="entry name" value="Metal-dependent hydrolases"/>
    <property type="match status" value="1"/>
</dbReference>
<dbReference type="InterPro" id="IPR016195">
    <property type="entry name" value="Pol/histidinol_Pase-like"/>
</dbReference>
<evidence type="ECO:0000256" key="9">
    <source>
        <dbReference type="HAMAP-Rule" id="MF_01902"/>
    </source>
</evidence>
<dbReference type="InterPro" id="IPR023073">
    <property type="entry name" value="DnaE2"/>
</dbReference>
<dbReference type="SMART" id="SM00481">
    <property type="entry name" value="POLIIIAc"/>
    <property type="match status" value="1"/>
</dbReference>
<dbReference type="InterPro" id="IPR029460">
    <property type="entry name" value="DNAPol_HHH"/>
</dbReference>
<keyword evidence="1 9" id="KW-0963">Cytoplasm</keyword>
<keyword evidence="6 9" id="KW-0239">DNA-directed DNA polymerase</keyword>
<dbReference type="RefSeq" id="WP_123592413.1">
    <property type="nucleotide sequence ID" value="NZ_AYKF01000132.1"/>
</dbReference>
<evidence type="ECO:0000256" key="5">
    <source>
        <dbReference type="ARBA" id="ARBA00022763"/>
    </source>
</evidence>
<dbReference type="NCBIfam" id="NF004225">
    <property type="entry name" value="PRK05672.1"/>
    <property type="match status" value="1"/>
</dbReference>
<comment type="similarity">
    <text evidence="9">Belongs to the DNA polymerase type-C family. DnaE2 subfamily.</text>
</comment>
<dbReference type="GO" id="GO:0005737">
    <property type="term" value="C:cytoplasm"/>
    <property type="evidence" value="ECO:0007669"/>
    <property type="project" value="UniProtKB-SubCell"/>
</dbReference>
<dbReference type="Proteomes" id="UP000285123">
    <property type="component" value="Unassembled WGS sequence"/>
</dbReference>
<dbReference type="EMBL" id="AYKF01000132">
    <property type="protein sequence ID" value="ROO23880.1"/>
    <property type="molecule type" value="Genomic_DNA"/>
</dbReference>
<evidence type="ECO:0000256" key="8">
    <source>
        <dbReference type="ARBA" id="ARBA00049244"/>
    </source>
</evidence>
<dbReference type="GO" id="GO:0006260">
    <property type="term" value="P:DNA replication"/>
    <property type="evidence" value="ECO:0007669"/>
    <property type="project" value="UniProtKB-KW"/>
</dbReference>
<evidence type="ECO:0000256" key="2">
    <source>
        <dbReference type="ARBA" id="ARBA00022679"/>
    </source>
</evidence>
<dbReference type="InterPro" id="IPR011708">
    <property type="entry name" value="DNA_pol3_alpha_NTPase_dom"/>
</dbReference>
<proteinExistence type="inferred from homology"/>
<evidence type="ECO:0000256" key="1">
    <source>
        <dbReference type="ARBA" id="ARBA00022490"/>
    </source>
</evidence>
<evidence type="ECO:0000256" key="3">
    <source>
        <dbReference type="ARBA" id="ARBA00022695"/>
    </source>
</evidence>
<dbReference type="GO" id="GO:0006281">
    <property type="term" value="P:DNA repair"/>
    <property type="evidence" value="ECO:0007669"/>
    <property type="project" value="UniProtKB-UniRule"/>
</dbReference>
<keyword evidence="2 9" id="KW-0808">Transferase</keyword>